<organism evidence="1 2">
    <name type="scientific">Salinirubellus salinus</name>
    <dbReference type="NCBI Taxonomy" id="1364945"/>
    <lineage>
        <taxon>Archaea</taxon>
        <taxon>Methanobacteriati</taxon>
        <taxon>Methanobacteriota</taxon>
        <taxon>Stenosarchaea group</taxon>
        <taxon>Halobacteria</taxon>
        <taxon>Halobacteriales</taxon>
        <taxon>Natronomonadaceae</taxon>
        <taxon>Salinirubellus</taxon>
    </lineage>
</organism>
<dbReference type="Proteomes" id="UP001057580">
    <property type="component" value="Chromosome"/>
</dbReference>
<evidence type="ECO:0000313" key="1">
    <source>
        <dbReference type="EMBL" id="UWM52743.1"/>
    </source>
</evidence>
<keyword evidence="2" id="KW-1185">Reference proteome</keyword>
<dbReference type="GeneID" id="74943022"/>
<dbReference type="AlphaFoldDB" id="A0A9E7U8Z0"/>
<proteinExistence type="predicted"/>
<dbReference type="EMBL" id="CP104003">
    <property type="protein sequence ID" value="UWM52743.1"/>
    <property type="molecule type" value="Genomic_DNA"/>
</dbReference>
<accession>A0A9E7U8Z0</accession>
<dbReference type="KEGG" id="ssai:N0B31_11330"/>
<gene>
    <name evidence="1" type="ORF">N0B31_11330</name>
</gene>
<protein>
    <submittedName>
        <fullName evidence="1">Uncharacterized protein</fullName>
    </submittedName>
</protein>
<sequence length="113" mass="13025">MLVVKRDLELVGRRRNAEGNVDCEAALVSLDRARLPIVTVDGQLLVEADVDTVSSQAIHSLAAEGFLPFRIVSRPEPPPFMRVWWLNEWCRHHLHDGDFTIISTIIIYYLYFY</sequence>
<reference evidence="1" key="1">
    <citation type="submission" date="2022-09" db="EMBL/GenBank/DDBJ databases">
        <title>Diverse halophilic archaea isolated from saline environments.</title>
        <authorList>
            <person name="Cui H.-L."/>
        </authorList>
    </citation>
    <scope>NUCLEOTIDE SEQUENCE</scope>
    <source>
        <strain evidence="1">ZS-35-S2</strain>
    </source>
</reference>
<dbReference type="RefSeq" id="WP_260591738.1">
    <property type="nucleotide sequence ID" value="NZ_CP104003.1"/>
</dbReference>
<name>A0A9E7U8Z0_9EURY</name>
<evidence type="ECO:0000313" key="2">
    <source>
        <dbReference type="Proteomes" id="UP001057580"/>
    </source>
</evidence>